<feature type="transmembrane region" description="Helical" evidence="5">
    <location>
        <begin position="215"/>
        <end position="235"/>
    </location>
</feature>
<feature type="transmembrane region" description="Helical" evidence="5">
    <location>
        <begin position="26"/>
        <end position="48"/>
    </location>
</feature>
<keyword evidence="3 5" id="KW-1133">Transmembrane helix</keyword>
<evidence type="ECO:0000256" key="4">
    <source>
        <dbReference type="ARBA" id="ARBA00023136"/>
    </source>
</evidence>
<dbReference type="OrthoDB" id="2414439at2"/>
<feature type="transmembrane region" description="Helical" evidence="5">
    <location>
        <begin position="321"/>
        <end position="342"/>
    </location>
</feature>
<evidence type="ECO:0000256" key="1">
    <source>
        <dbReference type="ARBA" id="ARBA00004141"/>
    </source>
</evidence>
<dbReference type="RefSeq" id="WP_105865225.1">
    <property type="nucleotide sequence ID" value="NZ_PUEJ01000014.1"/>
</dbReference>
<comment type="caution">
    <text evidence="7">The sequence shown here is derived from an EMBL/GenBank/DDBJ whole genome shotgun (WGS) entry which is preliminary data.</text>
</comment>
<dbReference type="PROSITE" id="PS50850">
    <property type="entry name" value="MFS"/>
    <property type="match status" value="1"/>
</dbReference>
<evidence type="ECO:0000256" key="5">
    <source>
        <dbReference type="SAM" id="Phobius"/>
    </source>
</evidence>
<feature type="transmembrane region" description="Helical" evidence="5">
    <location>
        <begin position="349"/>
        <end position="370"/>
    </location>
</feature>
<dbReference type="InterPro" id="IPR036259">
    <property type="entry name" value="MFS_trans_sf"/>
</dbReference>
<evidence type="ECO:0000313" key="8">
    <source>
        <dbReference type="Proteomes" id="UP000237682"/>
    </source>
</evidence>
<dbReference type="PANTHER" id="PTHR42718">
    <property type="entry name" value="MAJOR FACILITATOR SUPERFAMILY MULTIDRUG TRANSPORTER MFSC"/>
    <property type="match status" value="1"/>
</dbReference>
<evidence type="ECO:0000256" key="2">
    <source>
        <dbReference type="ARBA" id="ARBA00022692"/>
    </source>
</evidence>
<dbReference type="Gene3D" id="1.20.1250.20">
    <property type="entry name" value="MFS general substrate transporter like domains"/>
    <property type="match status" value="1"/>
</dbReference>
<dbReference type="Proteomes" id="UP000237682">
    <property type="component" value="Unassembled WGS sequence"/>
</dbReference>
<feature type="transmembrane region" description="Helical" evidence="5">
    <location>
        <begin position="60"/>
        <end position="79"/>
    </location>
</feature>
<dbReference type="PRINTS" id="PR01036">
    <property type="entry name" value="TCRTETB"/>
</dbReference>
<dbReference type="InterPro" id="IPR011701">
    <property type="entry name" value="MFS"/>
</dbReference>
<keyword evidence="8" id="KW-1185">Reference proteome</keyword>
<dbReference type="GO" id="GO:0016020">
    <property type="term" value="C:membrane"/>
    <property type="evidence" value="ECO:0007669"/>
    <property type="project" value="UniProtKB-SubCell"/>
</dbReference>
<feature type="transmembrane region" description="Helical" evidence="5">
    <location>
        <begin position="241"/>
        <end position="260"/>
    </location>
</feature>
<dbReference type="CDD" id="cd17321">
    <property type="entry name" value="MFS_MMR_MDR_like"/>
    <property type="match status" value="1"/>
</dbReference>
<reference evidence="7 8" key="1">
    <citation type="submission" date="2018-02" db="EMBL/GenBank/DDBJ databases">
        <title>Whole genome sequencing of endophytic bacterium.</title>
        <authorList>
            <person name="Eedara R."/>
            <person name="Podile A.R."/>
        </authorList>
    </citation>
    <scope>NUCLEOTIDE SEQUENCE [LARGE SCALE GENOMIC DNA]</scope>
    <source>
        <strain evidence="7 8">RP1T</strain>
    </source>
</reference>
<dbReference type="AlphaFoldDB" id="A0A2S9Q4L7"/>
<feature type="transmembrane region" description="Helical" evidence="5">
    <location>
        <begin position="456"/>
        <end position="476"/>
    </location>
</feature>
<dbReference type="PANTHER" id="PTHR42718:SF39">
    <property type="entry name" value="ACTINORHODIN TRANSPORTER-RELATED"/>
    <property type="match status" value="1"/>
</dbReference>
<feature type="transmembrane region" description="Helical" evidence="5">
    <location>
        <begin position="153"/>
        <end position="174"/>
    </location>
</feature>
<evidence type="ECO:0000256" key="3">
    <source>
        <dbReference type="ARBA" id="ARBA00022989"/>
    </source>
</evidence>
<feature type="transmembrane region" description="Helical" evidence="5">
    <location>
        <begin position="286"/>
        <end position="309"/>
    </location>
</feature>
<organism evidence="7 8">
    <name type="scientific">Labrys okinawensis</name>
    <dbReference type="NCBI Taxonomy" id="346911"/>
    <lineage>
        <taxon>Bacteria</taxon>
        <taxon>Pseudomonadati</taxon>
        <taxon>Pseudomonadota</taxon>
        <taxon>Alphaproteobacteria</taxon>
        <taxon>Hyphomicrobiales</taxon>
        <taxon>Xanthobacteraceae</taxon>
        <taxon>Labrys</taxon>
    </lineage>
</organism>
<feature type="transmembrane region" description="Helical" evidence="5">
    <location>
        <begin position="91"/>
        <end position="111"/>
    </location>
</feature>
<protein>
    <submittedName>
        <fullName evidence="7">MFS transporter</fullName>
    </submittedName>
</protein>
<dbReference type="EMBL" id="PUEJ01000014">
    <property type="protein sequence ID" value="PRH84260.1"/>
    <property type="molecule type" value="Genomic_DNA"/>
</dbReference>
<keyword evidence="4 5" id="KW-0472">Membrane</keyword>
<proteinExistence type="predicted"/>
<dbReference type="GO" id="GO:0022857">
    <property type="term" value="F:transmembrane transporter activity"/>
    <property type="evidence" value="ECO:0007669"/>
    <property type="project" value="InterPro"/>
</dbReference>
<dbReference type="SUPFAM" id="SSF103473">
    <property type="entry name" value="MFS general substrate transporter"/>
    <property type="match status" value="1"/>
</dbReference>
<feature type="transmembrane region" description="Helical" evidence="5">
    <location>
        <begin position="416"/>
        <end position="444"/>
    </location>
</feature>
<gene>
    <name evidence="7" type="ORF">C5L14_27315</name>
</gene>
<feature type="transmembrane region" description="Helical" evidence="5">
    <location>
        <begin position="180"/>
        <end position="203"/>
    </location>
</feature>
<keyword evidence="2 5" id="KW-0812">Transmembrane</keyword>
<comment type="subcellular location">
    <subcellularLocation>
        <location evidence="1">Membrane</location>
        <topology evidence="1">Multi-pass membrane protein</topology>
    </subcellularLocation>
</comment>
<dbReference type="InterPro" id="IPR020846">
    <property type="entry name" value="MFS_dom"/>
</dbReference>
<dbReference type="Pfam" id="PF07690">
    <property type="entry name" value="MFS_1"/>
    <property type="match status" value="1"/>
</dbReference>
<name>A0A2S9Q4L7_9HYPH</name>
<evidence type="ECO:0000313" key="7">
    <source>
        <dbReference type="EMBL" id="PRH84260.1"/>
    </source>
</evidence>
<feature type="domain" description="Major facilitator superfamily (MFS) profile" evidence="6">
    <location>
        <begin position="26"/>
        <end position="483"/>
    </location>
</feature>
<sequence length="493" mass="50934">MPDSALSVSDITRPISPSPDPRRWSALAILLTGAFLAPLDFFIVNVAMPAITTGLHSTAADVQLVISGYAVIYAVFLITGGRLGDIFGRKAIFMAGLAGFAVASALCGLAWSPAVLIAARMLQGLAAAAMAPQALASVHALFPAHERGRALSIYGVVLGLSSIVGQLLGGALVGADLDGFGWRLIFLINLPIALVAFLAAIPLLRETRSEKRPRLDLGGVVLSSLALSSLVVPLVEGRERGWPWWSVLMLLATPVFVELFRRYELSLARAGGDPLIDLSIFRLPGLVRGIAAILTLYAMATFFLTYSIYLQGALGYSAWHAGLAILPFSAGFLAGSTFSPAISRLTGGFAPAFGFSSSAFGAAATALLVLAFPPGAMPPLLLMAPALGFIGLGMGTSMPTMMRAIVERVGPHHAGLVGGIVNSTLQVSAAISVAVLGGLFFTILGARTDAGGIGTAFAWTLLAIAAFHVGGAYLAAGLGQRKVACRALPSVAD</sequence>
<feature type="transmembrane region" description="Helical" evidence="5">
    <location>
        <begin position="376"/>
        <end position="395"/>
    </location>
</feature>
<evidence type="ECO:0000259" key="6">
    <source>
        <dbReference type="PROSITE" id="PS50850"/>
    </source>
</evidence>
<accession>A0A2S9Q4L7</accession>